<keyword evidence="1 5" id="KW-0413">Isomerase</keyword>
<dbReference type="AlphaFoldDB" id="A0A916J9K1"/>
<dbReference type="EC" id="5.2.1.8" evidence="5"/>
<dbReference type="PROSITE" id="PS51123">
    <property type="entry name" value="OMPA_2"/>
    <property type="match status" value="1"/>
</dbReference>
<evidence type="ECO:0000313" key="6">
    <source>
        <dbReference type="Proteomes" id="UP000680038"/>
    </source>
</evidence>
<reference evidence="5" key="1">
    <citation type="submission" date="2021-04" db="EMBL/GenBank/DDBJ databases">
        <authorList>
            <person name="Rodrigo-Torres L."/>
            <person name="Arahal R. D."/>
            <person name="Lucena T."/>
        </authorList>
    </citation>
    <scope>NUCLEOTIDE SEQUENCE</scope>
    <source>
        <strain evidence="5">CECT 9275</strain>
    </source>
</reference>
<dbReference type="RefSeq" id="WP_215237788.1">
    <property type="nucleotide sequence ID" value="NZ_CAJRAF010000001.1"/>
</dbReference>
<dbReference type="InterPro" id="IPR006665">
    <property type="entry name" value="OmpA-like"/>
</dbReference>
<proteinExistence type="predicted"/>
<dbReference type="EMBL" id="CAJRAF010000001">
    <property type="protein sequence ID" value="CAG4993074.1"/>
    <property type="molecule type" value="Genomic_DNA"/>
</dbReference>
<feature type="domain" description="PpiC" evidence="3">
    <location>
        <begin position="237"/>
        <end position="340"/>
    </location>
</feature>
<protein>
    <submittedName>
        <fullName evidence="5">Chaperone SurA</fullName>
        <ecNumber evidence="5">5.2.1.8</ecNumber>
    </submittedName>
</protein>
<dbReference type="SUPFAM" id="SSF54534">
    <property type="entry name" value="FKBP-like"/>
    <property type="match status" value="2"/>
</dbReference>
<gene>
    <name evidence="5" type="primary">surA_2</name>
    <name evidence="5" type="ORF">DYBT9275_01097</name>
</gene>
<accession>A0A916J9K1</accession>
<dbReference type="PROSITE" id="PS50198">
    <property type="entry name" value="PPIC_PPIASE_2"/>
    <property type="match status" value="2"/>
</dbReference>
<comment type="caution">
    <text evidence="5">The sequence shown here is derived from an EMBL/GenBank/DDBJ whole genome shotgun (WGS) entry which is preliminary data.</text>
</comment>
<dbReference type="InterPro" id="IPR050245">
    <property type="entry name" value="PrsA_foldase"/>
</dbReference>
<evidence type="ECO:0000259" key="3">
    <source>
        <dbReference type="PROSITE" id="PS50198"/>
    </source>
</evidence>
<organism evidence="5 6">
    <name type="scientific">Dyadobacter helix</name>
    <dbReference type="NCBI Taxonomy" id="2822344"/>
    <lineage>
        <taxon>Bacteria</taxon>
        <taxon>Pseudomonadati</taxon>
        <taxon>Bacteroidota</taxon>
        <taxon>Cytophagia</taxon>
        <taxon>Cytophagales</taxon>
        <taxon>Spirosomataceae</taxon>
        <taxon>Dyadobacter</taxon>
    </lineage>
</organism>
<evidence type="ECO:0000259" key="4">
    <source>
        <dbReference type="PROSITE" id="PS51123"/>
    </source>
</evidence>
<dbReference type="Proteomes" id="UP000680038">
    <property type="component" value="Unassembled WGS sequence"/>
</dbReference>
<dbReference type="Pfam" id="PF13616">
    <property type="entry name" value="Rotamase_3"/>
    <property type="match status" value="1"/>
</dbReference>
<feature type="domain" description="PpiC" evidence="3">
    <location>
        <begin position="130"/>
        <end position="232"/>
    </location>
</feature>
<dbReference type="Gene3D" id="3.10.50.40">
    <property type="match status" value="2"/>
</dbReference>
<keyword evidence="6" id="KW-1185">Reference proteome</keyword>
<evidence type="ECO:0000256" key="2">
    <source>
        <dbReference type="PROSITE-ProRule" id="PRU00473"/>
    </source>
</evidence>
<keyword evidence="2" id="KW-0472">Membrane</keyword>
<dbReference type="PANTHER" id="PTHR47245">
    <property type="entry name" value="PEPTIDYLPROLYL ISOMERASE"/>
    <property type="match status" value="1"/>
</dbReference>
<dbReference type="PANTHER" id="PTHR47245:SF2">
    <property type="entry name" value="PEPTIDYL-PROLYL CIS-TRANS ISOMERASE HP_0175-RELATED"/>
    <property type="match status" value="1"/>
</dbReference>
<name>A0A916J9K1_9BACT</name>
<evidence type="ECO:0000313" key="5">
    <source>
        <dbReference type="EMBL" id="CAG4993074.1"/>
    </source>
</evidence>
<sequence length="765" mass="87217">MRKYQYIFLSFALLLFNSCKKPAPTKQIVSSGTPALVEIGGQKFSPAEFKDSYEKNKFASDSSQALTPAEYLVLYTDQKLKVLNAKSEGRDTVTDFREEIKSYHEQLAKNFLVDKAMVEKLAIEAYNRLKQEVKASHILIAVPEDASPSDTLEAYNAAVTLRGRLEEGADFEEMASRFSKDKTAKSNRGNLGYFTAFQMLYPFENAAYNLPTGKISQPVRTRHGYHLIKVTDKRANRGLVQIAHIMIASDTADSPSKKDLARTKILEAYQKIQNGDTWESVVSAYSDDTQSKRNQGILPIFGIGQMVPEIEEAAFSLPKVNAYSKPLKTIYGWHIIKLIEKRGLETYQNMAGSLRQKVVTDSRGKVLEQAHAKRLTDQLKPIEYPEQWNKLLPLADSTLLTGKWDYMKPVSTDWAGINLFSINSKPYDALAFLNDVKRRQQPRPKGSSPTVVFKRYYNEYLTDRLKAYEKEHLEETSPEFKTLMNEIREGVLLSQVMEEKVWQRSLSDSSGQMAQYQKNPSKYRFPERALATVIAAPDTQTLNAIQKTLAQAPYKLERKSAELLFPEGKADITPEHNEALFDLNIIMDKNPDYLVEVAGYRSAQEPETTSSARIRNVIKYLITKNIPLERIIEKDYGSFRPSGEAQRNRRISFQFFSQSKKDVEKVYNSFNPGTVTIQDGYFSQSNPLLKGAKWEPGVQILKDENAALRSIEIQKIEPARNKKFSEARGSVINDYQKELEKQWLSKLKEQFPVKVNQEELEKIKP</sequence>
<keyword evidence="1" id="KW-0697">Rotamase</keyword>
<dbReference type="GO" id="GO:0016020">
    <property type="term" value="C:membrane"/>
    <property type="evidence" value="ECO:0007669"/>
    <property type="project" value="UniProtKB-UniRule"/>
</dbReference>
<dbReference type="Pfam" id="PF00639">
    <property type="entry name" value="Rotamase"/>
    <property type="match status" value="1"/>
</dbReference>
<evidence type="ECO:0000256" key="1">
    <source>
        <dbReference type="PROSITE-ProRule" id="PRU00278"/>
    </source>
</evidence>
<dbReference type="InterPro" id="IPR036737">
    <property type="entry name" value="OmpA-like_sf"/>
</dbReference>
<dbReference type="Gene3D" id="3.30.1330.60">
    <property type="entry name" value="OmpA-like domain"/>
    <property type="match status" value="1"/>
</dbReference>
<dbReference type="GO" id="GO:0003755">
    <property type="term" value="F:peptidyl-prolyl cis-trans isomerase activity"/>
    <property type="evidence" value="ECO:0007669"/>
    <property type="project" value="UniProtKB-KW"/>
</dbReference>
<feature type="domain" description="OmpA-like" evidence="4">
    <location>
        <begin position="552"/>
        <end position="659"/>
    </location>
</feature>
<dbReference type="InterPro" id="IPR046357">
    <property type="entry name" value="PPIase_dom_sf"/>
</dbReference>
<dbReference type="InterPro" id="IPR000297">
    <property type="entry name" value="PPIase_PpiC"/>
</dbReference>
<dbReference type="SUPFAM" id="SSF103088">
    <property type="entry name" value="OmpA-like"/>
    <property type="match status" value="1"/>
</dbReference>